<proteinExistence type="predicted"/>
<reference evidence="3" key="2">
    <citation type="journal article" date="2013" name="PLoS Genet.">
        <title>Comparative genome structure, secondary metabolite, and effector coding capacity across Cochliobolus pathogens.</title>
        <authorList>
            <person name="Condon B.J."/>
            <person name="Leng Y."/>
            <person name="Wu D."/>
            <person name="Bushley K.E."/>
            <person name="Ohm R.A."/>
            <person name="Otillar R."/>
            <person name="Martin J."/>
            <person name="Schackwitz W."/>
            <person name="Grimwood J."/>
            <person name="MohdZainudin N."/>
            <person name="Xue C."/>
            <person name="Wang R."/>
            <person name="Manning V.A."/>
            <person name="Dhillon B."/>
            <person name="Tu Z.J."/>
            <person name="Steffenson B.J."/>
            <person name="Salamov A."/>
            <person name="Sun H."/>
            <person name="Lowry S."/>
            <person name="LaButti K."/>
            <person name="Han J."/>
            <person name="Copeland A."/>
            <person name="Lindquist E."/>
            <person name="Barry K."/>
            <person name="Schmutz J."/>
            <person name="Baker S.E."/>
            <person name="Ciuffetti L.M."/>
            <person name="Grigoriev I.V."/>
            <person name="Zhong S."/>
            <person name="Turgeon B.G."/>
        </authorList>
    </citation>
    <scope>NUCLEOTIDE SEQUENCE [LARGE SCALE GENOMIC DNA]</scope>
    <source>
        <strain evidence="3">C5 / ATCC 48332 / race O</strain>
    </source>
</reference>
<evidence type="ECO:0000256" key="1">
    <source>
        <dbReference type="SAM" id="MobiDB-lite"/>
    </source>
</evidence>
<name>M2SHW1_COCH5</name>
<dbReference type="EMBL" id="KB445596">
    <property type="protein sequence ID" value="EMD84970.1"/>
    <property type="molecule type" value="Genomic_DNA"/>
</dbReference>
<protein>
    <submittedName>
        <fullName evidence="2">Uncharacterized protein</fullName>
    </submittedName>
</protein>
<evidence type="ECO:0000313" key="2">
    <source>
        <dbReference type="EMBL" id="EMD84970.1"/>
    </source>
</evidence>
<dbReference type="OrthoDB" id="10461799at2759"/>
<feature type="region of interest" description="Disordered" evidence="1">
    <location>
        <begin position="480"/>
        <end position="563"/>
    </location>
</feature>
<sequence length="563" mass="61168">MAQRPVVDVDGCRGRGQAATIAVLPASGAWHLGSSCGACAPVRIWGWFFDLALDATLLRFHSSMEPPLEGRSCASPRAPTNTDLHAHTRRPNCHGDALGPTVHSSTTTATTVERLARRPRCRPQLAHLVRVVRRLCLEGAAKRANQTLCPPSGLARHYRSVSSCGFREARAGTATTNMQSVSEVSVDSPLGGRQRRALEWARVHHRAAALEAFQPKVAAFARAGKNSASDVDTRASPLPSRFRWARCDSGGCALIGPQPLAKTGRVLWLWSCGCSLRFVLVHSKTTTSACVASIPLRWRPAGSNNARAPYFISEFSLAKTGSKKHMPLHLLRPEESTPSGPGAKPTSLSIVNPRGAHALSYLGSRPAHGIDRQPLLPCICMVAQQTGGAESRPNTPTLHSAPTVPYIRHSIYYPPVTFTRWLLHTENCYCERACVCTRVVWMDAARLLNAPGKHLLPTNADPPLTRTRNLTYHIAQTINRMTTDSQQPPTRASLTTNQSCGKANPSSSAAPSPHEKKQSIVAPAHREGKKNTAKPLPSKNRSIDRLHTCKPVPKTKSQHIKTK</sequence>
<organism evidence="2 3">
    <name type="scientific">Cochliobolus heterostrophus (strain C5 / ATCC 48332 / race O)</name>
    <name type="common">Southern corn leaf blight fungus</name>
    <name type="synonym">Bipolaris maydis</name>
    <dbReference type="NCBI Taxonomy" id="701091"/>
    <lineage>
        <taxon>Eukaryota</taxon>
        <taxon>Fungi</taxon>
        <taxon>Dikarya</taxon>
        <taxon>Ascomycota</taxon>
        <taxon>Pezizomycotina</taxon>
        <taxon>Dothideomycetes</taxon>
        <taxon>Pleosporomycetidae</taxon>
        <taxon>Pleosporales</taxon>
        <taxon>Pleosporineae</taxon>
        <taxon>Pleosporaceae</taxon>
        <taxon>Bipolaris</taxon>
    </lineage>
</organism>
<dbReference type="Proteomes" id="UP000016936">
    <property type="component" value="Unassembled WGS sequence"/>
</dbReference>
<accession>M2SHW1</accession>
<feature type="compositionally biased region" description="Basic and acidic residues" evidence="1">
    <location>
        <begin position="513"/>
        <end position="530"/>
    </location>
</feature>
<reference evidence="2 3" key="1">
    <citation type="journal article" date="2012" name="PLoS Pathog.">
        <title>Diverse lifestyles and strategies of plant pathogenesis encoded in the genomes of eighteen Dothideomycetes fungi.</title>
        <authorList>
            <person name="Ohm R.A."/>
            <person name="Feau N."/>
            <person name="Henrissat B."/>
            <person name="Schoch C.L."/>
            <person name="Horwitz B.A."/>
            <person name="Barry K.W."/>
            <person name="Condon B.J."/>
            <person name="Copeland A.C."/>
            <person name="Dhillon B."/>
            <person name="Glaser F."/>
            <person name="Hesse C.N."/>
            <person name="Kosti I."/>
            <person name="LaButti K."/>
            <person name="Lindquist E.A."/>
            <person name="Lucas S."/>
            <person name="Salamov A.A."/>
            <person name="Bradshaw R.E."/>
            <person name="Ciuffetti L."/>
            <person name="Hamelin R.C."/>
            <person name="Kema G.H.J."/>
            <person name="Lawrence C."/>
            <person name="Scott J.A."/>
            <person name="Spatafora J.W."/>
            <person name="Turgeon B.G."/>
            <person name="de Wit P.J.G.M."/>
            <person name="Zhong S."/>
            <person name="Goodwin S.B."/>
            <person name="Grigoriev I.V."/>
        </authorList>
    </citation>
    <scope>NUCLEOTIDE SEQUENCE [LARGE SCALE GENOMIC DNA]</scope>
    <source>
        <strain evidence="3">C5 / ATCC 48332 / race O</strain>
    </source>
</reference>
<dbReference type="AlphaFoldDB" id="M2SHW1"/>
<evidence type="ECO:0000313" key="3">
    <source>
        <dbReference type="Proteomes" id="UP000016936"/>
    </source>
</evidence>
<feature type="compositionally biased region" description="Polar residues" evidence="1">
    <location>
        <begin position="480"/>
        <end position="501"/>
    </location>
</feature>
<gene>
    <name evidence="2" type="ORF">COCHEDRAFT_1208171</name>
</gene>
<dbReference type="HOGENOM" id="CLU_035331_0_0_1"/>
<keyword evidence="3" id="KW-1185">Reference proteome</keyword>
<feature type="compositionally biased region" description="Low complexity" evidence="1">
    <location>
        <begin position="503"/>
        <end position="512"/>
    </location>
</feature>